<keyword evidence="1" id="KW-0812">Transmembrane</keyword>
<name>A0A412Y024_9BACE</name>
<keyword evidence="3" id="KW-0808">Transferase</keyword>
<dbReference type="Proteomes" id="UP000283850">
    <property type="component" value="Unassembled WGS sequence"/>
</dbReference>
<accession>A0A412Y024</accession>
<proteinExistence type="predicted"/>
<dbReference type="RefSeq" id="WP_118421958.1">
    <property type="nucleotide sequence ID" value="NZ_QRZF01000013.1"/>
</dbReference>
<dbReference type="InterPro" id="IPR010559">
    <property type="entry name" value="Sig_transdc_His_kin_internal"/>
</dbReference>
<dbReference type="AlphaFoldDB" id="A0A412Y024"/>
<dbReference type="PANTHER" id="PTHR34220:SF7">
    <property type="entry name" value="SENSOR HISTIDINE KINASE YPDA"/>
    <property type="match status" value="1"/>
</dbReference>
<dbReference type="PROSITE" id="PS51257">
    <property type="entry name" value="PROKAR_LIPOPROTEIN"/>
    <property type="match status" value="1"/>
</dbReference>
<feature type="domain" description="Signal transduction histidine kinase internal region" evidence="2">
    <location>
        <begin position="152"/>
        <end position="230"/>
    </location>
</feature>
<dbReference type="InterPro" id="IPR050640">
    <property type="entry name" value="Bact_2-comp_sensor_kinase"/>
</dbReference>
<dbReference type="GO" id="GO:0016020">
    <property type="term" value="C:membrane"/>
    <property type="evidence" value="ECO:0007669"/>
    <property type="project" value="InterPro"/>
</dbReference>
<dbReference type="GO" id="GO:0000155">
    <property type="term" value="F:phosphorelay sensor kinase activity"/>
    <property type="evidence" value="ECO:0007669"/>
    <property type="project" value="InterPro"/>
</dbReference>
<dbReference type="PANTHER" id="PTHR34220">
    <property type="entry name" value="SENSOR HISTIDINE KINASE YPDA"/>
    <property type="match status" value="1"/>
</dbReference>
<keyword evidence="1" id="KW-1133">Transmembrane helix</keyword>
<dbReference type="Pfam" id="PF06580">
    <property type="entry name" value="His_kinase"/>
    <property type="match status" value="1"/>
</dbReference>
<protein>
    <submittedName>
        <fullName evidence="3">Histidine kinase</fullName>
    </submittedName>
</protein>
<evidence type="ECO:0000259" key="2">
    <source>
        <dbReference type="Pfam" id="PF06580"/>
    </source>
</evidence>
<evidence type="ECO:0000313" key="4">
    <source>
        <dbReference type="Proteomes" id="UP000283850"/>
    </source>
</evidence>
<organism evidence="3 4">
    <name type="scientific">Bacteroides intestinalis</name>
    <dbReference type="NCBI Taxonomy" id="329854"/>
    <lineage>
        <taxon>Bacteria</taxon>
        <taxon>Pseudomonadati</taxon>
        <taxon>Bacteroidota</taxon>
        <taxon>Bacteroidia</taxon>
        <taxon>Bacteroidales</taxon>
        <taxon>Bacteroidaceae</taxon>
        <taxon>Bacteroides</taxon>
    </lineage>
</organism>
<evidence type="ECO:0000256" key="1">
    <source>
        <dbReference type="SAM" id="Phobius"/>
    </source>
</evidence>
<dbReference type="EMBL" id="QRZF01000013">
    <property type="protein sequence ID" value="RGV50920.1"/>
    <property type="molecule type" value="Genomic_DNA"/>
</dbReference>
<sequence length="330" mass="38108">MKHKKYIFLFILTISISLFVIGCIYNIVSGKPLKINLAYQFIINLPLCIALGFIDFGVINWVYKRLKSTSNVVRISIDLLLTTCLSVSLAGILNCLLAGPEMSGWDIFKSSLPVIPWNWIAVFQIEIFFYNLQQTEMEKRLAVIEKERALYQFEVLKNQINPHFLFNSLNVLASLTYQDAEKANLFTKKLSTVYRYLLTTHGQLKVTLKEELSFVDSYLYLEHIRFGDTLHIDIEDNGKNHNRFVIPASIQMLVENAIKHNISTTNSPLIIHITIDDEMIIVSNNLQLRNYVTKSGTGLKNLQRQYALYNRQIDIFQNEKEFAVQIPFLD</sequence>
<feature type="transmembrane region" description="Helical" evidence="1">
    <location>
        <begin position="39"/>
        <end position="63"/>
    </location>
</feature>
<comment type="caution">
    <text evidence="3">The sequence shown here is derived from an EMBL/GenBank/DDBJ whole genome shotgun (WGS) entry which is preliminary data.</text>
</comment>
<gene>
    <name evidence="3" type="ORF">DWW10_17070</name>
</gene>
<feature type="transmembrane region" description="Helical" evidence="1">
    <location>
        <begin position="75"/>
        <end position="99"/>
    </location>
</feature>
<keyword evidence="3" id="KW-0418">Kinase</keyword>
<feature type="transmembrane region" description="Helical" evidence="1">
    <location>
        <begin position="114"/>
        <end position="132"/>
    </location>
</feature>
<reference evidence="3 4" key="1">
    <citation type="submission" date="2018-08" db="EMBL/GenBank/DDBJ databases">
        <title>A genome reference for cultivated species of the human gut microbiota.</title>
        <authorList>
            <person name="Zou Y."/>
            <person name="Xue W."/>
            <person name="Luo G."/>
        </authorList>
    </citation>
    <scope>NUCLEOTIDE SEQUENCE [LARGE SCALE GENOMIC DNA]</scope>
    <source>
        <strain evidence="3 4">AF14-32</strain>
    </source>
</reference>
<keyword evidence="1" id="KW-0472">Membrane</keyword>
<feature type="transmembrane region" description="Helical" evidence="1">
    <location>
        <begin position="7"/>
        <end position="27"/>
    </location>
</feature>
<evidence type="ECO:0000313" key="3">
    <source>
        <dbReference type="EMBL" id="RGV50920.1"/>
    </source>
</evidence>